<evidence type="ECO:0000313" key="2">
    <source>
        <dbReference type="EMBL" id="QIK80048.1"/>
    </source>
</evidence>
<evidence type="ECO:0000313" key="3">
    <source>
        <dbReference type="Proteomes" id="UP000503222"/>
    </source>
</evidence>
<gene>
    <name evidence="2" type="ORF">G7077_09700</name>
</gene>
<dbReference type="CDD" id="cd00090">
    <property type="entry name" value="HTH_ARSR"/>
    <property type="match status" value="1"/>
</dbReference>
<dbReference type="Pfam" id="PF01022">
    <property type="entry name" value="HTH_5"/>
    <property type="match status" value="1"/>
</dbReference>
<reference evidence="2 3" key="1">
    <citation type="submission" date="2020-03" db="EMBL/GenBank/DDBJ databases">
        <title>Sphingomonas sp. nov., isolated from fish.</title>
        <authorList>
            <person name="Hyun D.-W."/>
            <person name="Bae J.-W."/>
        </authorList>
    </citation>
    <scope>NUCLEOTIDE SEQUENCE [LARGE SCALE GENOMIC DNA]</scope>
    <source>
        <strain evidence="2 3">HDW15B</strain>
    </source>
</reference>
<sequence>MERVFAALKSDVRRQILVYLSSGELTFRQLKARFPFSGPAILYHLRMLEEAQFIEHRGPYYALLTDNVRKAFEVFLSGLEAQAPLIEPSRATVSAC</sequence>
<dbReference type="KEGG" id="spii:G7077_09700"/>
<organism evidence="2 3">
    <name type="scientific">Sphingomonas piscis</name>
    <dbReference type="NCBI Taxonomy" id="2714943"/>
    <lineage>
        <taxon>Bacteria</taxon>
        <taxon>Pseudomonadati</taxon>
        <taxon>Pseudomonadota</taxon>
        <taxon>Alphaproteobacteria</taxon>
        <taxon>Sphingomonadales</taxon>
        <taxon>Sphingomonadaceae</taxon>
        <taxon>Sphingomonas</taxon>
    </lineage>
</organism>
<protein>
    <submittedName>
        <fullName evidence="2">Winged helix-turn-helix transcriptional regulator</fullName>
    </submittedName>
</protein>
<dbReference type="AlphaFoldDB" id="A0A6G7YTI0"/>
<dbReference type="PROSITE" id="PS50987">
    <property type="entry name" value="HTH_ARSR_2"/>
    <property type="match status" value="1"/>
</dbReference>
<feature type="domain" description="HTH arsR-type" evidence="1">
    <location>
        <begin position="1"/>
        <end position="83"/>
    </location>
</feature>
<dbReference type="SMART" id="SM00418">
    <property type="entry name" value="HTH_ARSR"/>
    <property type="match status" value="1"/>
</dbReference>
<dbReference type="Proteomes" id="UP000503222">
    <property type="component" value="Chromosome"/>
</dbReference>
<keyword evidence="3" id="KW-1185">Reference proteome</keyword>
<dbReference type="InterPro" id="IPR036390">
    <property type="entry name" value="WH_DNA-bd_sf"/>
</dbReference>
<accession>A0A6G7YTI0</accession>
<name>A0A6G7YTI0_9SPHN</name>
<proteinExistence type="predicted"/>
<dbReference type="InterPro" id="IPR001845">
    <property type="entry name" value="HTH_ArsR_DNA-bd_dom"/>
</dbReference>
<dbReference type="GO" id="GO:0003700">
    <property type="term" value="F:DNA-binding transcription factor activity"/>
    <property type="evidence" value="ECO:0007669"/>
    <property type="project" value="InterPro"/>
</dbReference>
<dbReference type="InterPro" id="IPR011991">
    <property type="entry name" value="ArsR-like_HTH"/>
</dbReference>
<dbReference type="InterPro" id="IPR036388">
    <property type="entry name" value="WH-like_DNA-bd_sf"/>
</dbReference>
<evidence type="ECO:0000259" key="1">
    <source>
        <dbReference type="PROSITE" id="PS50987"/>
    </source>
</evidence>
<dbReference type="EMBL" id="CP049869">
    <property type="protein sequence ID" value="QIK80048.1"/>
    <property type="molecule type" value="Genomic_DNA"/>
</dbReference>
<dbReference type="Gene3D" id="1.10.10.10">
    <property type="entry name" value="Winged helix-like DNA-binding domain superfamily/Winged helix DNA-binding domain"/>
    <property type="match status" value="1"/>
</dbReference>
<dbReference type="SUPFAM" id="SSF46785">
    <property type="entry name" value="Winged helix' DNA-binding domain"/>
    <property type="match status" value="1"/>
</dbReference>